<dbReference type="KEGG" id="led:BBK82_29640"/>
<feature type="domain" description="Antitoxin SocA-like Panacea" evidence="1">
    <location>
        <begin position="23"/>
        <end position="113"/>
    </location>
</feature>
<proteinExistence type="predicted"/>
<dbReference type="Proteomes" id="UP000093053">
    <property type="component" value="Chromosome"/>
</dbReference>
<reference evidence="2 3" key="1">
    <citation type="submission" date="2016-07" db="EMBL/GenBank/DDBJ databases">
        <title>Complete genome sequence of the Lentzea guizhouensis DHS C013.</title>
        <authorList>
            <person name="Cao C."/>
        </authorList>
    </citation>
    <scope>NUCLEOTIDE SEQUENCE [LARGE SCALE GENOMIC DNA]</scope>
    <source>
        <strain evidence="2 3">DHS C013</strain>
    </source>
</reference>
<dbReference type="InterPro" id="IPR025272">
    <property type="entry name" value="SocA_Panacea"/>
</dbReference>
<dbReference type="InterPro" id="IPR043038">
    <property type="entry name" value="VbhA_sf"/>
</dbReference>
<sequence>MADVHDVAAALLTETGPVTTMKLQKLVYYSQAWHLVFHGEPLFDDLVEAWPQGPVTRSLYDKHRRQRQVASWPSGDSSALTAAESQTVSWVLAKYGAFSAESLSQMTHMEAPWRIARGLHGPDERSSTPIDRQQMKHFYARQRAAVDVAVSQAAASAAIEGIELDDEWQQTLRSVASGTLSADEAVAEEIRRATRS</sequence>
<keyword evidence="3" id="KW-1185">Reference proteome</keyword>
<organism evidence="2 3">
    <name type="scientific">Lentzea guizhouensis</name>
    <dbReference type="NCBI Taxonomy" id="1586287"/>
    <lineage>
        <taxon>Bacteria</taxon>
        <taxon>Bacillati</taxon>
        <taxon>Actinomycetota</taxon>
        <taxon>Actinomycetes</taxon>
        <taxon>Pseudonocardiales</taxon>
        <taxon>Pseudonocardiaceae</taxon>
        <taxon>Lentzea</taxon>
    </lineage>
</organism>
<evidence type="ECO:0000259" key="1">
    <source>
        <dbReference type="Pfam" id="PF13274"/>
    </source>
</evidence>
<protein>
    <recommendedName>
        <fullName evidence="1">Antitoxin SocA-like Panacea domain-containing protein</fullName>
    </recommendedName>
</protein>
<dbReference type="AlphaFoldDB" id="A0A1B2HPC7"/>
<dbReference type="Pfam" id="PF13274">
    <property type="entry name" value="SocA_Panacea"/>
    <property type="match status" value="1"/>
</dbReference>
<name>A0A1B2HPC7_9PSEU</name>
<dbReference type="RefSeq" id="WP_065917933.1">
    <property type="nucleotide sequence ID" value="NZ_CP016793.1"/>
</dbReference>
<accession>A0A1B2HPC7</accession>
<evidence type="ECO:0000313" key="2">
    <source>
        <dbReference type="EMBL" id="ANZ39592.1"/>
    </source>
</evidence>
<dbReference type="STRING" id="1586287.BBK82_29640"/>
<dbReference type="EMBL" id="CP016793">
    <property type="protein sequence ID" value="ANZ39592.1"/>
    <property type="molecule type" value="Genomic_DNA"/>
</dbReference>
<gene>
    <name evidence="2" type="ORF">BBK82_29640</name>
</gene>
<evidence type="ECO:0000313" key="3">
    <source>
        <dbReference type="Proteomes" id="UP000093053"/>
    </source>
</evidence>
<dbReference type="Gene3D" id="1.10.8.1050">
    <property type="entry name" value="Antitoxin VbhA-like"/>
    <property type="match status" value="1"/>
</dbReference>